<dbReference type="RefSeq" id="XP_053580135.1">
    <property type="nucleotide sequence ID" value="XM_053736569.1"/>
</dbReference>
<feature type="region of interest" description="Disordered" evidence="1">
    <location>
        <begin position="69"/>
        <end position="158"/>
    </location>
</feature>
<feature type="region of interest" description="Disordered" evidence="1">
    <location>
        <begin position="248"/>
        <end position="311"/>
    </location>
</feature>
<evidence type="ECO:0000313" key="3">
    <source>
        <dbReference type="Proteomes" id="UP000483820"/>
    </source>
</evidence>
<evidence type="ECO:0000313" key="2">
    <source>
        <dbReference type="EMBL" id="KAF1749475.1"/>
    </source>
</evidence>
<dbReference type="EMBL" id="WUAV01000006">
    <property type="protein sequence ID" value="KAF1749475.1"/>
    <property type="molecule type" value="Genomic_DNA"/>
</dbReference>
<feature type="compositionally biased region" description="Polar residues" evidence="1">
    <location>
        <begin position="122"/>
        <end position="136"/>
    </location>
</feature>
<dbReference type="KEGG" id="crq:GCK72_025943"/>
<feature type="region of interest" description="Disordered" evidence="1">
    <location>
        <begin position="29"/>
        <end position="52"/>
    </location>
</feature>
<dbReference type="AlphaFoldDB" id="A0A6A5G441"/>
<evidence type="ECO:0000256" key="1">
    <source>
        <dbReference type="SAM" id="MobiDB-lite"/>
    </source>
</evidence>
<protein>
    <submittedName>
        <fullName evidence="2">Uncharacterized protein</fullName>
    </submittedName>
</protein>
<name>A0A6A5G441_CAERE</name>
<sequence length="357" mass="40741">MSNRMLMSSESGGVPASFFGRRRLQRSLYDSRPTEESPILRSDNPPSGEISMSFFGRLNFQRSVYENQPTEESPILRGSNLHSSRDGSNQYRTYDEYGRDNLRGEAPFIDFEMERNRDGRQETSQLPEASNGSRADSCQYHKGNGAVTRRDGPDNTSVRSDNNYFRENNLPEAANGISVHHPFQEYSPAYYGEALQQNRPQENEACHQNPTEPQINKIQGRNRSTHHNLCFPQAAVDNQRQPAQLGIARREHHSSHSADFNLPYRHENSHEGTSSTFQDPHLPGPSNSVLVTESAQTSQNKDTIISNIPNLTTPNNSRPVIVYPSYRNWKDEKRYSLYEVQNSNHVETMENWDSLHP</sequence>
<organism evidence="2 3">
    <name type="scientific">Caenorhabditis remanei</name>
    <name type="common">Caenorhabditis vulgaris</name>
    <dbReference type="NCBI Taxonomy" id="31234"/>
    <lineage>
        <taxon>Eukaryota</taxon>
        <taxon>Metazoa</taxon>
        <taxon>Ecdysozoa</taxon>
        <taxon>Nematoda</taxon>
        <taxon>Chromadorea</taxon>
        <taxon>Rhabditida</taxon>
        <taxon>Rhabditina</taxon>
        <taxon>Rhabditomorpha</taxon>
        <taxon>Rhabditoidea</taxon>
        <taxon>Rhabditidae</taxon>
        <taxon>Peloderinae</taxon>
        <taxon>Caenorhabditis</taxon>
    </lineage>
</organism>
<dbReference type="GeneID" id="9826299"/>
<comment type="caution">
    <text evidence="2">The sequence shown here is derived from an EMBL/GenBank/DDBJ whole genome shotgun (WGS) entry which is preliminary data.</text>
</comment>
<feature type="compositionally biased region" description="Polar residues" evidence="1">
    <location>
        <begin position="285"/>
        <end position="311"/>
    </location>
</feature>
<accession>A0A6A5G441</accession>
<reference evidence="2 3" key="1">
    <citation type="submission" date="2019-12" db="EMBL/GenBank/DDBJ databases">
        <title>Chromosome-level assembly of the Caenorhabditis remanei genome.</title>
        <authorList>
            <person name="Teterina A.A."/>
            <person name="Willis J.H."/>
            <person name="Phillips P.C."/>
        </authorList>
    </citation>
    <scope>NUCLEOTIDE SEQUENCE [LARGE SCALE GENOMIC DNA]</scope>
    <source>
        <strain evidence="2 3">PX506</strain>
        <tissue evidence="2">Whole organism</tissue>
    </source>
</reference>
<feature type="compositionally biased region" description="Basic and acidic residues" evidence="1">
    <location>
        <begin position="112"/>
        <end position="121"/>
    </location>
</feature>
<feature type="compositionally biased region" description="Basic and acidic residues" evidence="1">
    <location>
        <begin position="93"/>
        <end position="103"/>
    </location>
</feature>
<feature type="compositionally biased region" description="Polar residues" evidence="1">
    <location>
        <begin position="80"/>
        <end position="92"/>
    </location>
</feature>
<dbReference type="Proteomes" id="UP000483820">
    <property type="component" value="Chromosome X"/>
</dbReference>
<proteinExistence type="predicted"/>
<dbReference type="CTD" id="9826299"/>
<gene>
    <name evidence="2" type="ORF">GCK72_025943</name>
</gene>